<feature type="domain" description="Peptidase M16 N-terminal" evidence="9">
    <location>
        <begin position="88"/>
        <end position="232"/>
    </location>
</feature>
<feature type="domain" description="Peptidase M16 C-terminal" evidence="10">
    <location>
        <begin position="242"/>
        <end position="347"/>
    </location>
</feature>
<dbReference type="InterPro" id="IPR011249">
    <property type="entry name" value="Metalloenz_LuxS/M16"/>
</dbReference>
<organism evidence="11">
    <name type="scientific">Euplotes aediculatus</name>
    <name type="common">Ciliate</name>
    <dbReference type="NCBI Taxonomy" id="5940"/>
    <lineage>
        <taxon>Eukaryota</taxon>
        <taxon>Sar</taxon>
        <taxon>Alveolata</taxon>
        <taxon>Ciliophora</taxon>
        <taxon>Intramacronucleata</taxon>
        <taxon>Spirotrichea</taxon>
        <taxon>Hypotrichia</taxon>
        <taxon>Euplotida</taxon>
        <taxon>Euplotidae</taxon>
        <taxon>Euplotes</taxon>
    </lineage>
</organism>
<keyword evidence="4" id="KW-0479">Metal-binding</keyword>
<comment type="subcellular location">
    <subcellularLocation>
        <location evidence="2">Mitochondrion</location>
    </subcellularLocation>
</comment>
<name>D5KU21_EUPAE</name>
<evidence type="ECO:0000256" key="7">
    <source>
        <dbReference type="ARBA" id="ARBA00023049"/>
    </source>
</evidence>
<dbReference type="PANTHER" id="PTHR11851">
    <property type="entry name" value="METALLOPROTEASE"/>
    <property type="match status" value="1"/>
</dbReference>
<evidence type="ECO:0000256" key="8">
    <source>
        <dbReference type="ARBA" id="ARBA00023128"/>
    </source>
</evidence>
<evidence type="ECO:0000259" key="9">
    <source>
        <dbReference type="Pfam" id="PF00675"/>
    </source>
</evidence>
<comment type="cofactor">
    <cofactor evidence="1">
        <name>Zn(2+)</name>
        <dbReference type="ChEBI" id="CHEBI:29105"/>
    </cofactor>
</comment>
<evidence type="ECO:0000256" key="2">
    <source>
        <dbReference type="ARBA" id="ARBA00004173"/>
    </source>
</evidence>
<evidence type="ECO:0000313" key="11">
    <source>
        <dbReference type="EMBL" id="ADF30845.1"/>
    </source>
</evidence>
<dbReference type="Pfam" id="PF05193">
    <property type="entry name" value="Peptidase_M16_C"/>
    <property type="match status" value="1"/>
</dbReference>
<dbReference type="InterPro" id="IPR011765">
    <property type="entry name" value="Pept_M16_N"/>
</dbReference>
<evidence type="ECO:0000256" key="6">
    <source>
        <dbReference type="ARBA" id="ARBA00022833"/>
    </source>
</evidence>
<accession>D5KU21</accession>
<dbReference type="EMBL" id="GU596436">
    <property type="protein sequence ID" value="ADF30845.1"/>
    <property type="molecule type" value="mRNA"/>
</dbReference>
<dbReference type="GO" id="GO:0005739">
    <property type="term" value="C:mitochondrion"/>
    <property type="evidence" value="ECO:0007669"/>
    <property type="project" value="UniProtKB-SubCell"/>
</dbReference>
<dbReference type="GO" id="GO:0008237">
    <property type="term" value="F:metallopeptidase activity"/>
    <property type="evidence" value="ECO:0007669"/>
    <property type="project" value="UniProtKB-KW"/>
</dbReference>
<keyword evidence="7" id="KW-0482">Metalloprotease</keyword>
<evidence type="ECO:0000256" key="5">
    <source>
        <dbReference type="ARBA" id="ARBA00022801"/>
    </source>
</evidence>
<keyword evidence="3" id="KW-0645">Protease</keyword>
<dbReference type="InterPro" id="IPR007863">
    <property type="entry name" value="Peptidase_M16_C"/>
</dbReference>
<dbReference type="InterPro" id="IPR050361">
    <property type="entry name" value="MPP/UQCRC_Complex"/>
</dbReference>
<protein>
    <submittedName>
        <fullName evidence="11">Peptidase M16 inactive domain-containing protein</fullName>
    </submittedName>
</protein>
<dbReference type="Pfam" id="PF00675">
    <property type="entry name" value="Peptidase_M16"/>
    <property type="match status" value="1"/>
</dbReference>
<dbReference type="SUPFAM" id="SSF63411">
    <property type="entry name" value="LuxS/MPP-like metallohydrolase"/>
    <property type="match status" value="2"/>
</dbReference>
<dbReference type="GO" id="GO:0046872">
    <property type="term" value="F:metal ion binding"/>
    <property type="evidence" value="ECO:0007669"/>
    <property type="project" value="UniProtKB-KW"/>
</dbReference>
<dbReference type="GO" id="GO:0006508">
    <property type="term" value="P:proteolysis"/>
    <property type="evidence" value="ECO:0007669"/>
    <property type="project" value="UniProtKB-KW"/>
</dbReference>
<dbReference type="AlphaFoldDB" id="D5KU21"/>
<evidence type="ECO:0000256" key="4">
    <source>
        <dbReference type="ARBA" id="ARBA00022723"/>
    </source>
</evidence>
<keyword evidence="5" id="KW-0378">Hydrolase</keyword>
<evidence type="ECO:0000256" key="3">
    <source>
        <dbReference type="ARBA" id="ARBA00022670"/>
    </source>
</evidence>
<evidence type="ECO:0000259" key="10">
    <source>
        <dbReference type="Pfam" id="PF05193"/>
    </source>
</evidence>
<dbReference type="PANTHER" id="PTHR11851:SF149">
    <property type="entry name" value="GH01077P"/>
    <property type="match status" value="1"/>
</dbReference>
<keyword evidence="6" id="KW-0862">Zinc</keyword>
<evidence type="ECO:0000256" key="1">
    <source>
        <dbReference type="ARBA" id="ARBA00001947"/>
    </source>
</evidence>
<dbReference type="Gene3D" id="3.30.830.10">
    <property type="entry name" value="Metalloenzyme, LuxS/M16 peptidase-like"/>
    <property type="match status" value="2"/>
</dbReference>
<sequence>MLTHIGKRFFVSGSRAFRSKLFRMTMRCMSSDVQKAHHDYSIKPTEELKQFSKAPIMDNYGELKFGEIPEPLKYVRPFNQTTLSNGIRVCTEKSSSPLAAVGVFVKAGSRNETLETSGVAFMLERLLLKGTGSRTANGLVSEIENMGGVYEAKTKREITSHTLKVFKDDVGKAVEILADMISNPLLNESAFEAEKETVSQIHENNHKEYERTTLQAGHFTCFREHMIGQPSRGDRDNLSALKIEQVRQFHLDFYTGENLVVVASGNVNHEDVVKAVETHFASLPKSSGATTPNSERPVFTPSLLFVRDDGMINSNCAVFYDAPGVKHPDYYGFELLKRIFGTYRLQKNSEHINDSIKQYNSLHTLLGDLPDVTVHNSHYWAYSDCGIFGNYFFGNEIFTRQMTYCGMALNTIYGHFMNDVEVSRARNAFYNELLATDNVVSTLHDIAPQIFYWGRRVPRSEVAKRIAHFDAYHMKNLCYEWFYDAEPSVVNWGPVESTASCGSYKYYKIHTLSTVTNHHHALYT</sequence>
<keyword evidence="8" id="KW-0496">Mitochondrion</keyword>
<reference evidence="11" key="1">
    <citation type="submission" date="2010-02" db="EMBL/GenBank/DDBJ databases">
        <title>Identification of sexual maturation related gene in Euplotes aediculatus.</title>
        <authorList>
            <person name="Li J."/>
            <person name="Lv J."/>
            <person name="Liang X."/>
            <person name="Zhang X."/>
            <person name="Yang T."/>
        </authorList>
    </citation>
    <scope>NUCLEOTIDE SEQUENCE</scope>
</reference>
<proteinExistence type="evidence at transcript level"/>